<dbReference type="AlphaFoldDB" id="X1C7U9"/>
<keyword evidence="1" id="KW-0812">Transmembrane</keyword>
<reference evidence="2" key="1">
    <citation type="journal article" date="2014" name="Front. Microbiol.">
        <title>High frequency of phylogenetically diverse reductive dehalogenase-homologous genes in deep subseafloor sedimentary metagenomes.</title>
        <authorList>
            <person name="Kawai M."/>
            <person name="Futagami T."/>
            <person name="Toyoda A."/>
            <person name="Takaki Y."/>
            <person name="Nishi S."/>
            <person name="Hori S."/>
            <person name="Arai W."/>
            <person name="Tsubouchi T."/>
            <person name="Morono Y."/>
            <person name="Uchiyama I."/>
            <person name="Ito T."/>
            <person name="Fujiyama A."/>
            <person name="Inagaki F."/>
            <person name="Takami H."/>
        </authorList>
    </citation>
    <scope>NUCLEOTIDE SEQUENCE</scope>
    <source>
        <strain evidence="2">Expedition CK06-06</strain>
    </source>
</reference>
<organism evidence="2">
    <name type="scientific">marine sediment metagenome</name>
    <dbReference type="NCBI Taxonomy" id="412755"/>
    <lineage>
        <taxon>unclassified sequences</taxon>
        <taxon>metagenomes</taxon>
        <taxon>ecological metagenomes</taxon>
    </lineage>
</organism>
<sequence length="63" mass="7026">MIPSYTSPDGNYTRYGLFFDCGYSAGVGSEMYPLSCIAELLVYGLIVLTLYYGVKIIKEKIDL</sequence>
<feature type="transmembrane region" description="Helical" evidence="1">
    <location>
        <begin position="32"/>
        <end position="54"/>
    </location>
</feature>
<evidence type="ECO:0000256" key="1">
    <source>
        <dbReference type="SAM" id="Phobius"/>
    </source>
</evidence>
<dbReference type="EMBL" id="BART01013227">
    <property type="protein sequence ID" value="GAG89392.1"/>
    <property type="molecule type" value="Genomic_DNA"/>
</dbReference>
<evidence type="ECO:0000313" key="2">
    <source>
        <dbReference type="EMBL" id="GAG89392.1"/>
    </source>
</evidence>
<protein>
    <submittedName>
        <fullName evidence="2">Uncharacterized protein</fullName>
    </submittedName>
</protein>
<name>X1C7U9_9ZZZZ</name>
<keyword evidence="1" id="KW-0472">Membrane</keyword>
<accession>X1C7U9</accession>
<gene>
    <name evidence="2" type="ORF">S01H4_27174</name>
</gene>
<comment type="caution">
    <text evidence="2">The sequence shown here is derived from an EMBL/GenBank/DDBJ whole genome shotgun (WGS) entry which is preliminary data.</text>
</comment>
<keyword evidence="1" id="KW-1133">Transmembrane helix</keyword>
<proteinExistence type="predicted"/>